<name>A0ABM7H3N6_9EURY</name>
<sequence>MYSRIRKSDSNESIIKSMGPYRFHSSGNSIASVQSSGSFGPIGTITIVSPLQYPIPEAREKAPKPSKQEDFRMLMKKNKKTLELLAK</sequence>
<evidence type="ECO:0000313" key="2">
    <source>
        <dbReference type="Proteomes" id="UP000824969"/>
    </source>
</evidence>
<accession>A0ABM7H3N6</accession>
<dbReference type="Proteomes" id="UP000824969">
    <property type="component" value="Chromosome"/>
</dbReference>
<dbReference type="GeneID" id="66130074"/>
<keyword evidence="2" id="KW-1185">Reference proteome</keyword>
<reference evidence="1 2" key="1">
    <citation type="submission" date="2019-06" db="EMBL/GenBank/DDBJ databases">
        <title>Complete genome sequence of Methanoculleus chikugoensis strain MG62.</title>
        <authorList>
            <person name="Asakawa S."/>
            <person name="Dianou D."/>
        </authorList>
    </citation>
    <scope>NUCLEOTIDE SEQUENCE [LARGE SCALE GENOMIC DNA]</scope>
    <source>
        <strain evidence="1 2">MG62</strain>
    </source>
</reference>
<proteinExistence type="predicted"/>
<protein>
    <submittedName>
        <fullName evidence="1">Uncharacterized protein</fullName>
    </submittedName>
</protein>
<organism evidence="1 2">
    <name type="scientific">Methanoculleus chikugoensis</name>
    <dbReference type="NCBI Taxonomy" id="118126"/>
    <lineage>
        <taxon>Archaea</taxon>
        <taxon>Methanobacteriati</taxon>
        <taxon>Methanobacteriota</taxon>
        <taxon>Stenosarchaea group</taxon>
        <taxon>Methanomicrobia</taxon>
        <taxon>Methanomicrobiales</taxon>
        <taxon>Methanomicrobiaceae</taxon>
        <taxon>Methanoculleus</taxon>
    </lineage>
</organism>
<dbReference type="EMBL" id="AP019781">
    <property type="protein sequence ID" value="BBL67389.1"/>
    <property type="molecule type" value="Genomic_DNA"/>
</dbReference>
<evidence type="ECO:0000313" key="1">
    <source>
        <dbReference type="EMBL" id="BBL67389.1"/>
    </source>
</evidence>
<gene>
    <name evidence="1" type="ORF">MchiMG62_05700</name>
</gene>
<dbReference type="RefSeq" id="WP_221057805.1">
    <property type="nucleotide sequence ID" value="NZ_AP019781.1"/>
</dbReference>